<reference evidence="3 4" key="1">
    <citation type="submission" date="2019-11" db="EMBL/GenBank/DDBJ databases">
        <authorList>
            <person name="Im W.T."/>
        </authorList>
    </citation>
    <scope>NUCLEOTIDE SEQUENCE [LARGE SCALE GENOMIC DNA]</scope>
    <source>
        <strain evidence="3 4">SB-02</strain>
    </source>
</reference>
<dbReference type="Proteomes" id="UP000426027">
    <property type="component" value="Chromosome"/>
</dbReference>
<dbReference type="KEGG" id="fls:GLV81_17235"/>
<feature type="compositionally biased region" description="Low complexity" evidence="1">
    <location>
        <begin position="37"/>
        <end position="62"/>
    </location>
</feature>
<feature type="chain" id="PRO_5026148649" evidence="2">
    <location>
        <begin position="22"/>
        <end position="68"/>
    </location>
</feature>
<sequence length="68" mass="6991">MKSLRTAMMATVVMASFFVTACGSAEEKPAETSTEMAAPAPDTTAPAATPDTTARDTASTRPVVTPNK</sequence>
<accession>A0A6I6GM98</accession>
<dbReference type="PROSITE" id="PS51257">
    <property type="entry name" value="PROKAR_LIPOPROTEIN"/>
    <property type="match status" value="1"/>
</dbReference>
<gene>
    <name evidence="3" type="ORF">GLV81_17235</name>
</gene>
<evidence type="ECO:0000313" key="3">
    <source>
        <dbReference type="EMBL" id="QGW29625.1"/>
    </source>
</evidence>
<organism evidence="3 4">
    <name type="scientific">Phnomibacter ginsenosidimutans</name>
    <dbReference type="NCBI Taxonomy" id="2676868"/>
    <lineage>
        <taxon>Bacteria</taxon>
        <taxon>Pseudomonadati</taxon>
        <taxon>Bacteroidota</taxon>
        <taxon>Chitinophagia</taxon>
        <taxon>Chitinophagales</taxon>
        <taxon>Chitinophagaceae</taxon>
        <taxon>Phnomibacter</taxon>
    </lineage>
</organism>
<keyword evidence="2" id="KW-0732">Signal</keyword>
<dbReference type="RefSeq" id="WP_157480005.1">
    <property type="nucleotide sequence ID" value="NZ_CP046566.1"/>
</dbReference>
<protein>
    <submittedName>
        <fullName evidence="3">Uncharacterized protein</fullName>
    </submittedName>
</protein>
<feature type="region of interest" description="Disordered" evidence="1">
    <location>
        <begin position="24"/>
        <end position="68"/>
    </location>
</feature>
<evidence type="ECO:0000256" key="2">
    <source>
        <dbReference type="SAM" id="SignalP"/>
    </source>
</evidence>
<dbReference type="EMBL" id="CP046566">
    <property type="protein sequence ID" value="QGW29625.1"/>
    <property type="molecule type" value="Genomic_DNA"/>
</dbReference>
<evidence type="ECO:0000256" key="1">
    <source>
        <dbReference type="SAM" id="MobiDB-lite"/>
    </source>
</evidence>
<feature type="signal peptide" evidence="2">
    <location>
        <begin position="1"/>
        <end position="21"/>
    </location>
</feature>
<evidence type="ECO:0000313" key="4">
    <source>
        <dbReference type="Proteomes" id="UP000426027"/>
    </source>
</evidence>
<dbReference type="AlphaFoldDB" id="A0A6I6GM98"/>
<name>A0A6I6GM98_9BACT</name>
<proteinExistence type="predicted"/>
<keyword evidence="4" id="KW-1185">Reference proteome</keyword>